<dbReference type="RefSeq" id="WP_046441927.1">
    <property type="nucleotide sequence ID" value="NZ_LAYJ01000017.1"/>
</dbReference>
<organism evidence="3 4">
    <name type="scientific">Christensenella hongkongensis</name>
    <dbReference type="NCBI Taxonomy" id="270498"/>
    <lineage>
        <taxon>Bacteria</taxon>
        <taxon>Bacillati</taxon>
        <taxon>Bacillota</taxon>
        <taxon>Clostridia</taxon>
        <taxon>Christensenellales</taxon>
        <taxon>Christensenellaceae</taxon>
        <taxon>Christensenella</taxon>
    </lineage>
</organism>
<comment type="similarity">
    <text evidence="1">Belongs to the short-chain dehydrogenases/reductases (SDR) family.</text>
</comment>
<proteinExistence type="inferred from homology"/>
<dbReference type="FunFam" id="3.40.50.720:FF:000084">
    <property type="entry name" value="Short-chain dehydrogenase reductase"/>
    <property type="match status" value="1"/>
</dbReference>
<keyword evidence="4" id="KW-1185">Reference proteome</keyword>
<name>A0A0M2NPR8_9FIRM</name>
<keyword evidence="2 3" id="KW-0560">Oxidoreductase</keyword>
<evidence type="ECO:0000313" key="4">
    <source>
        <dbReference type="Proteomes" id="UP000034076"/>
    </source>
</evidence>
<gene>
    <name evidence="3" type="ORF">CHK_0102</name>
</gene>
<dbReference type="AlphaFoldDB" id="A0A0M2NPR8"/>
<dbReference type="PRINTS" id="PR00081">
    <property type="entry name" value="GDHRDH"/>
</dbReference>
<protein>
    <submittedName>
        <fullName evidence="3">3-oxoacyl-[acyl-carrier protein] reductase</fullName>
        <ecNumber evidence="3">1.1.1.100</ecNumber>
    </submittedName>
</protein>
<accession>A0A0M2NPR8</accession>
<dbReference type="NCBIfam" id="NF005559">
    <property type="entry name" value="PRK07231.1"/>
    <property type="match status" value="1"/>
</dbReference>
<dbReference type="CDD" id="cd05233">
    <property type="entry name" value="SDR_c"/>
    <property type="match status" value="1"/>
</dbReference>
<dbReference type="InterPro" id="IPR002347">
    <property type="entry name" value="SDR_fam"/>
</dbReference>
<evidence type="ECO:0000256" key="2">
    <source>
        <dbReference type="ARBA" id="ARBA00023002"/>
    </source>
</evidence>
<dbReference type="PANTHER" id="PTHR42760:SF115">
    <property type="entry name" value="3-OXOACYL-[ACYL-CARRIER-PROTEIN] REDUCTASE FABG"/>
    <property type="match status" value="1"/>
</dbReference>
<dbReference type="PANTHER" id="PTHR42760">
    <property type="entry name" value="SHORT-CHAIN DEHYDROGENASES/REDUCTASES FAMILY MEMBER"/>
    <property type="match status" value="1"/>
</dbReference>
<dbReference type="GO" id="GO:0008206">
    <property type="term" value="P:bile acid metabolic process"/>
    <property type="evidence" value="ECO:0007669"/>
    <property type="project" value="UniProtKB-ARBA"/>
</dbReference>
<sequence>MDLLKGKIALVTGGGQGIGRGIAVEFAREGANVVVADLNEDNAKDACGELKRDFDVKTLAVKADVSKDEDIETMLERTVEAFGRLDILVNAAGIDIPMPILEMPVDIWDKTMDINVRSIFLATKGAVEIMRKQGGGVIINLGSCCSKTGEKDNSAYCASKGAVKLFTDCCSKEFAQYGIRVNAMCPATIDTPMIENSLRTRAAVEGKDPKAFEQELLDKIPLGRRGKVTETGRLAVFLASEESSFMTGQAINITGGYEVH</sequence>
<dbReference type="OrthoDB" id="9803333at2"/>
<dbReference type="EC" id="1.1.1.100" evidence="3"/>
<dbReference type="Gene3D" id="3.40.50.720">
    <property type="entry name" value="NAD(P)-binding Rossmann-like Domain"/>
    <property type="match status" value="1"/>
</dbReference>
<dbReference type="Proteomes" id="UP000034076">
    <property type="component" value="Unassembled WGS sequence"/>
</dbReference>
<dbReference type="EMBL" id="LAYJ01000017">
    <property type="protein sequence ID" value="KKI52402.1"/>
    <property type="molecule type" value="Genomic_DNA"/>
</dbReference>
<dbReference type="InterPro" id="IPR036291">
    <property type="entry name" value="NAD(P)-bd_dom_sf"/>
</dbReference>
<dbReference type="SUPFAM" id="SSF51735">
    <property type="entry name" value="NAD(P)-binding Rossmann-fold domains"/>
    <property type="match status" value="1"/>
</dbReference>
<dbReference type="STRING" id="270498.CHK_0102"/>
<evidence type="ECO:0000256" key="1">
    <source>
        <dbReference type="ARBA" id="ARBA00006484"/>
    </source>
</evidence>
<dbReference type="GO" id="GO:0004316">
    <property type="term" value="F:3-oxoacyl-[acyl-carrier-protein] reductase (NADPH) activity"/>
    <property type="evidence" value="ECO:0007669"/>
    <property type="project" value="UniProtKB-EC"/>
</dbReference>
<reference evidence="3 4" key="1">
    <citation type="submission" date="2015-04" db="EMBL/GenBank/DDBJ databases">
        <title>Draft genome sequence of bacteremic isolate Catabacter hongkongensis type strain HKU16T.</title>
        <authorList>
            <person name="Lau S.K."/>
            <person name="Teng J.L."/>
            <person name="Huang Y."/>
            <person name="Curreem S.O."/>
            <person name="Tsui S.K."/>
            <person name="Woo P.C."/>
        </authorList>
    </citation>
    <scope>NUCLEOTIDE SEQUENCE [LARGE SCALE GENOMIC DNA]</scope>
    <source>
        <strain evidence="3 4">HKU16</strain>
    </source>
</reference>
<comment type="caution">
    <text evidence="3">The sequence shown here is derived from an EMBL/GenBank/DDBJ whole genome shotgun (WGS) entry which is preliminary data.</text>
</comment>
<dbReference type="PRINTS" id="PR00080">
    <property type="entry name" value="SDRFAMILY"/>
</dbReference>
<evidence type="ECO:0000313" key="3">
    <source>
        <dbReference type="EMBL" id="KKI52402.1"/>
    </source>
</evidence>
<dbReference type="Pfam" id="PF13561">
    <property type="entry name" value="adh_short_C2"/>
    <property type="match status" value="1"/>
</dbReference>